<dbReference type="EMBL" id="CAJPDR010000213">
    <property type="protein sequence ID" value="CAF9926363.1"/>
    <property type="molecule type" value="Genomic_DNA"/>
</dbReference>
<gene>
    <name evidence="8" type="ORF">ALECFALPRED_003427</name>
</gene>
<evidence type="ECO:0000256" key="1">
    <source>
        <dbReference type="ARBA" id="ARBA00001971"/>
    </source>
</evidence>
<keyword evidence="7" id="KW-0472">Membrane</keyword>
<dbReference type="Gene3D" id="1.10.630.10">
    <property type="entry name" value="Cytochrome P450"/>
    <property type="match status" value="1"/>
</dbReference>
<dbReference type="PANTHER" id="PTHR24305">
    <property type="entry name" value="CYTOCHROME P450"/>
    <property type="match status" value="1"/>
</dbReference>
<dbReference type="GO" id="GO:0005506">
    <property type="term" value="F:iron ion binding"/>
    <property type="evidence" value="ECO:0007669"/>
    <property type="project" value="InterPro"/>
</dbReference>
<dbReference type="OrthoDB" id="3945418at2759"/>
<dbReference type="GO" id="GO:0020037">
    <property type="term" value="F:heme binding"/>
    <property type="evidence" value="ECO:0007669"/>
    <property type="project" value="InterPro"/>
</dbReference>
<name>A0A8H3IP72_9LECA</name>
<protein>
    <recommendedName>
        <fullName evidence="10">Cytochrome P450</fullName>
    </recommendedName>
</protein>
<keyword evidence="6" id="KW-0503">Monooxygenase</keyword>
<dbReference type="Pfam" id="PF00067">
    <property type="entry name" value="p450"/>
    <property type="match status" value="1"/>
</dbReference>
<feature type="transmembrane region" description="Helical" evidence="7">
    <location>
        <begin position="6"/>
        <end position="30"/>
    </location>
</feature>
<evidence type="ECO:0000256" key="4">
    <source>
        <dbReference type="ARBA" id="ARBA00023002"/>
    </source>
</evidence>
<dbReference type="InterPro" id="IPR001128">
    <property type="entry name" value="Cyt_P450"/>
</dbReference>
<reference evidence="8" key="1">
    <citation type="submission" date="2021-03" db="EMBL/GenBank/DDBJ databases">
        <authorList>
            <person name="Tagirdzhanova G."/>
        </authorList>
    </citation>
    <scope>NUCLEOTIDE SEQUENCE</scope>
</reference>
<dbReference type="PANTHER" id="PTHR24305:SF157">
    <property type="entry name" value="N-ACETYLTRYPTOPHAN 6-HYDROXYLASE IVOC-RELATED"/>
    <property type="match status" value="1"/>
</dbReference>
<organism evidence="8 9">
    <name type="scientific">Alectoria fallacina</name>
    <dbReference type="NCBI Taxonomy" id="1903189"/>
    <lineage>
        <taxon>Eukaryota</taxon>
        <taxon>Fungi</taxon>
        <taxon>Dikarya</taxon>
        <taxon>Ascomycota</taxon>
        <taxon>Pezizomycotina</taxon>
        <taxon>Lecanoromycetes</taxon>
        <taxon>OSLEUM clade</taxon>
        <taxon>Lecanoromycetidae</taxon>
        <taxon>Lecanorales</taxon>
        <taxon>Lecanorineae</taxon>
        <taxon>Parmeliaceae</taxon>
        <taxon>Alectoria</taxon>
    </lineage>
</organism>
<dbReference type="Proteomes" id="UP000664203">
    <property type="component" value="Unassembled WGS sequence"/>
</dbReference>
<evidence type="ECO:0000256" key="3">
    <source>
        <dbReference type="ARBA" id="ARBA00022723"/>
    </source>
</evidence>
<sequence length="240" mass="26909">MAIATLHAILWATVAIFLYQGGLVIYRLFFHPLARFPGPKLAALTYWYECLQDLFAGQGGDYMNQVERMHDAYGPIVRVIPDEVHVKDPEWSHVLYAGQGHDMIKVAEKDFQEYAVMSNSEERNRDATSYRAKGGSHTLFHALLASDLPAYEKSSKRIAQEGFETLLAGSDPTARTMGVAVYHILANPEVAVRLRKELEGVLPSPEDVVDLKVLENLPWLVGAKAVCSWAWLFYVLGKLM</sequence>
<evidence type="ECO:0000313" key="9">
    <source>
        <dbReference type="Proteomes" id="UP000664203"/>
    </source>
</evidence>
<dbReference type="InterPro" id="IPR050121">
    <property type="entry name" value="Cytochrome_P450_monoxygenase"/>
</dbReference>
<keyword evidence="7" id="KW-0812">Transmembrane</keyword>
<keyword evidence="4" id="KW-0560">Oxidoreductase</keyword>
<evidence type="ECO:0000313" key="8">
    <source>
        <dbReference type="EMBL" id="CAF9926363.1"/>
    </source>
</evidence>
<evidence type="ECO:0000256" key="2">
    <source>
        <dbReference type="ARBA" id="ARBA00010617"/>
    </source>
</evidence>
<keyword evidence="3" id="KW-0479">Metal-binding</keyword>
<comment type="caution">
    <text evidence="8">The sequence shown here is derived from an EMBL/GenBank/DDBJ whole genome shotgun (WGS) entry which is preliminary data.</text>
</comment>
<accession>A0A8H3IP72</accession>
<keyword evidence="7" id="KW-1133">Transmembrane helix</keyword>
<evidence type="ECO:0000256" key="5">
    <source>
        <dbReference type="ARBA" id="ARBA00023004"/>
    </source>
</evidence>
<comment type="cofactor">
    <cofactor evidence="1">
        <name>heme</name>
        <dbReference type="ChEBI" id="CHEBI:30413"/>
    </cofactor>
</comment>
<proteinExistence type="inferred from homology"/>
<keyword evidence="9" id="KW-1185">Reference proteome</keyword>
<dbReference type="AlphaFoldDB" id="A0A8H3IP72"/>
<keyword evidence="5" id="KW-0408">Iron</keyword>
<comment type="similarity">
    <text evidence="2">Belongs to the cytochrome P450 family.</text>
</comment>
<dbReference type="GO" id="GO:0004497">
    <property type="term" value="F:monooxygenase activity"/>
    <property type="evidence" value="ECO:0007669"/>
    <property type="project" value="UniProtKB-KW"/>
</dbReference>
<evidence type="ECO:0000256" key="7">
    <source>
        <dbReference type="SAM" id="Phobius"/>
    </source>
</evidence>
<evidence type="ECO:0008006" key="10">
    <source>
        <dbReference type="Google" id="ProtNLM"/>
    </source>
</evidence>
<dbReference type="GO" id="GO:0016705">
    <property type="term" value="F:oxidoreductase activity, acting on paired donors, with incorporation or reduction of molecular oxygen"/>
    <property type="evidence" value="ECO:0007669"/>
    <property type="project" value="InterPro"/>
</dbReference>
<evidence type="ECO:0000256" key="6">
    <source>
        <dbReference type="ARBA" id="ARBA00023033"/>
    </source>
</evidence>
<dbReference type="SUPFAM" id="SSF48264">
    <property type="entry name" value="Cytochrome P450"/>
    <property type="match status" value="1"/>
</dbReference>
<dbReference type="InterPro" id="IPR036396">
    <property type="entry name" value="Cyt_P450_sf"/>
</dbReference>